<keyword evidence="2" id="KW-1185">Reference proteome</keyword>
<gene>
    <name evidence="1" type="ORF">GCM10007907_39360</name>
</gene>
<proteinExistence type="predicted"/>
<dbReference type="RefSeq" id="WP_284198219.1">
    <property type="nucleotide sequence ID" value="NZ_BSOG01000007.1"/>
</dbReference>
<organism evidence="1 2">
    <name type="scientific">Chitinimonas prasina</name>
    <dbReference type="NCBI Taxonomy" id="1434937"/>
    <lineage>
        <taxon>Bacteria</taxon>
        <taxon>Pseudomonadati</taxon>
        <taxon>Pseudomonadota</taxon>
        <taxon>Betaproteobacteria</taxon>
        <taxon>Neisseriales</taxon>
        <taxon>Chitinibacteraceae</taxon>
        <taxon>Chitinimonas</taxon>
    </lineage>
</organism>
<dbReference type="Proteomes" id="UP001156706">
    <property type="component" value="Unassembled WGS sequence"/>
</dbReference>
<reference evidence="2" key="1">
    <citation type="journal article" date="2019" name="Int. J. Syst. Evol. Microbiol.">
        <title>The Global Catalogue of Microorganisms (GCM) 10K type strain sequencing project: providing services to taxonomists for standard genome sequencing and annotation.</title>
        <authorList>
            <consortium name="The Broad Institute Genomics Platform"/>
            <consortium name="The Broad Institute Genome Sequencing Center for Infectious Disease"/>
            <person name="Wu L."/>
            <person name="Ma J."/>
        </authorList>
    </citation>
    <scope>NUCLEOTIDE SEQUENCE [LARGE SCALE GENOMIC DNA]</scope>
    <source>
        <strain evidence="2">NBRC 110044</strain>
    </source>
</reference>
<accession>A0ABQ5YKM3</accession>
<protein>
    <recommendedName>
        <fullName evidence="3">DUF3330 domain-containing protein</fullName>
    </recommendedName>
</protein>
<evidence type="ECO:0008006" key="3">
    <source>
        <dbReference type="Google" id="ProtNLM"/>
    </source>
</evidence>
<evidence type="ECO:0000313" key="2">
    <source>
        <dbReference type="Proteomes" id="UP001156706"/>
    </source>
</evidence>
<dbReference type="InterPro" id="IPR021767">
    <property type="entry name" value="TnpM"/>
</dbReference>
<evidence type="ECO:0000313" key="1">
    <source>
        <dbReference type="EMBL" id="GLR15146.1"/>
    </source>
</evidence>
<dbReference type="EMBL" id="BSOG01000007">
    <property type="protein sequence ID" value="GLR15146.1"/>
    <property type="molecule type" value="Genomic_DNA"/>
</dbReference>
<comment type="caution">
    <text evidence="1">The sequence shown here is derived from an EMBL/GenBank/DDBJ whole genome shotgun (WGS) entry which is preliminary data.</text>
</comment>
<sequence>MHAHPTQAQVPALPTLNCQVCLAEIPASEAASSEATDYVAAVCGLECYVQWQAQTGAVVPEPPPAGEKAAEA</sequence>
<dbReference type="Pfam" id="PF11809">
    <property type="entry name" value="DUF3330"/>
    <property type="match status" value="1"/>
</dbReference>
<name>A0ABQ5YKM3_9NEIS</name>